<evidence type="ECO:0000313" key="1">
    <source>
        <dbReference type="EMBL" id="AFL95190.1"/>
    </source>
</evidence>
<dbReference type="KEGG" id="thm:CL1_0987"/>
<proteinExistence type="predicted"/>
<keyword evidence="2" id="KW-1185">Reference proteome</keyword>
<reference evidence="1 2" key="1">
    <citation type="journal article" date="2012" name="J. Bacteriol.">
        <title>Complete Genome Sequence of the Hyperthermophilic Archaeon Thermococcus sp. Strain CL1, Isolated from a Paralvinella sp. Polychaete Worm Collected from a Hydrothermal Vent.</title>
        <authorList>
            <person name="Jung J.H."/>
            <person name="Holden J.F."/>
            <person name="Seo D.H."/>
            <person name="Park K.H."/>
            <person name="Shin H."/>
            <person name="Ryu S."/>
            <person name="Lee J.H."/>
            <person name="Park C.S."/>
        </authorList>
    </citation>
    <scope>NUCLEOTIDE SEQUENCE [LARGE SCALE GENOMIC DNA]</scope>
    <source>
        <strain evidence="2">DSM 27260 / KACC 17922 / CL1</strain>
    </source>
</reference>
<evidence type="ECO:0000313" key="2">
    <source>
        <dbReference type="Proteomes" id="UP000006064"/>
    </source>
</evidence>
<dbReference type="Proteomes" id="UP000006064">
    <property type="component" value="Chromosome"/>
</dbReference>
<dbReference type="AlphaFoldDB" id="I3ZU06"/>
<sequence>MEISYDPKHDVMYIRFSHAKVVDTVEVEKGVLVDYGENGEIVGIEIIGASMRTHAPITEITFKLEEATAG</sequence>
<dbReference type="InterPro" id="IPR019270">
    <property type="entry name" value="DUF2283"/>
</dbReference>
<dbReference type="STRING" id="163003.CL1_0987"/>
<organism evidence="1 2">
    <name type="scientific">Thermococcus cleftensis (strain DSM 27260 / KACC 17922 / CL1)</name>
    <dbReference type="NCBI Taxonomy" id="163003"/>
    <lineage>
        <taxon>Archaea</taxon>
        <taxon>Methanobacteriati</taxon>
        <taxon>Methanobacteriota</taxon>
        <taxon>Thermococci</taxon>
        <taxon>Thermococcales</taxon>
        <taxon>Thermococcaceae</taxon>
        <taxon>Thermococcus</taxon>
    </lineage>
</organism>
<dbReference type="OrthoDB" id="371681at2157"/>
<dbReference type="HOGENOM" id="CLU_166740_4_0_2"/>
<dbReference type="PANTHER" id="PTHR37029:SF1">
    <property type="entry name" value="SSR1768 PROTEIN"/>
    <property type="match status" value="1"/>
</dbReference>
<dbReference type="PANTHER" id="PTHR37029">
    <property type="entry name" value="SSR1768 PROTEIN"/>
    <property type="match status" value="1"/>
</dbReference>
<dbReference type="EMBL" id="CP003651">
    <property type="protein sequence ID" value="AFL95190.1"/>
    <property type="molecule type" value="Genomic_DNA"/>
</dbReference>
<evidence type="ECO:0008006" key="3">
    <source>
        <dbReference type="Google" id="ProtNLM"/>
    </source>
</evidence>
<protein>
    <recommendedName>
        <fullName evidence="3">DUF2283 domain-containing protein</fullName>
    </recommendedName>
</protein>
<gene>
    <name evidence="1" type="ORF">CL1_0987</name>
</gene>
<dbReference type="RefSeq" id="WP_014788825.1">
    <property type="nucleotide sequence ID" value="NC_018015.1"/>
</dbReference>
<dbReference type="Pfam" id="PF10049">
    <property type="entry name" value="DUF2283"/>
    <property type="match status" value="1"/>
</dbReference>
<accession>I3ZU06</accession>
<dbReference type="GeneID" id="13037374"/>
<name>I3ZU06_THECF</name>